<dbReference type="InterPro" id="IPR045024">
    <property type="entry name" value="NDH-2"/>
</dbReference>
<dbReference type="AlphaFoldDB" id="A0A1I5WZ72"/>
<keyword evidence="9" id="KW-0812">Transmembrane</keyword>
<evidence type="ECO:0000313" key="12">
    <source>
        <dbReference type="EMBL" id="SFQ25019.1"/>
    </source>
</evidence>
<dbReference type="InterPro" id="IPR036188">
    <property type="entry name" value="FAD/NAD-bd_sf"/>
</dbReference>
<evidence type="ECO:0000259" key="11">
    <source>
        <dbReference type="Pfam" id="PF22366"/>
    </source>
</evidence>
<keyword evidence="3" id="KW-0285">Flavoprotein</keyword>
<evidence type="ECO:0000256" key="5">
    <source>
        <dbReference type="ARBA" id="ARBA00022946"/>
    </source>
</evidence>
<dbReference type="PRINTS" id="PR00368">
    <property type="entry name" value="FADPNR"/>
</dbReference>
<comment type="similarity">
    <text evidence="1">Belongs to the NADH dehydrogenase family.</text>
</comment>
<dbReference type="InterPro" id="IPR023753">
    <property type="entry name" value="FAD/NAD-binding_dom"/>
</dbReference>
<evidence type="ECO:0000256" key="4">
    <source>
        <dbReference type="ARBA" id="ARBA00022827"/>
    </source>
</evidence>
<evidence type="ECO:0000256" key="8">
    <source>
        <dbReference type="ARBA" id="ARBA00047599"/>
    </source>
</evidence>
<dbReference type="Pfam" id="PF22366">
    <property type="entry name" value="NDH2_C"/>
    <property type="match status" value="1"/>
</dbReference>
<accession>A0A1I5WZ72</accession>
<gene>
    <name evidence="12" type="ORF">SAMN04515674_11329</name>
</gene>
<feature type="domain" description="FAD/NAD(P)-binding" evidence="10">
    <location>
        <begin position="17"/>
        <end position="336"/>
    </location>
</feature>
<evidence type="ECO:0000313" key="13">
    <source>
        <dbReference type="Proteomes" id="UP000199306"/>
    </source>
</evidence>
<keyword evidence="7" id="KW-0520">NAD</keyword>
<dbReference type="EMBL" id="FOXH01000013">
    <property type="protein sequence ID" value="SFQ25019.1"/>
    <property type="molecule type" value="Genomic_DNA"/>
</dbReference>
<dbReference type="Proteomes" id="UP000199306">
    <property type="component" value="Unassembled WGS sequence"/>
</dbReference>
<evidence type="ECO:0000256" key="3">
    <source>
        <dbReference type="ARBA" id="ARBA00022630"/>
    </source>
</evidence>
<dbReference type="SUPFAM" id="SSF51905">
    <property type="entry name" value="FAD/NAD(P)-binding domain"/>
    <property type="match status" value="1"/>
</dbReference>
<dbReference type="PANTHER" id="PTHR43706">
    <property type="entry name" value="NADH DEHYDROGENASE"/>
    <property type="match status" value="1"/>
</dbReference>
<evidence type="ECO:0000256" key="7">
    <source>
        <dbReference type="ARBA" id="ARBA00023027"/>
    </source>
</evidence>
<comment type="catalytic activity">
    <reaction evidence="8">
        <text>a quinone + NADH + H(+) = a quinol + NAD(+)</text>
        <dbReference type="Rhea" id="RHEA:46160"/>
        <dbReference type="ChEBI" id="CHEBI:15378"/>
        <dbReference type="ChEBI" id="CHEBI:24646"/>
        <dbReference type="ChEBI" id="CHEBI:57540"/>
        <dbReference type="ChEBI" id="CHEBI:57945"/>
        <dbReference type="ChEBI" id="CHEBI:132124"/>
        <dbReference type="EC" id="1.6.5.9"/>
    </reaction>
</comment>
<dbReference type="Pfam" id="PF07992">
    <property type="entry name" value="Pyr_redox_2"/>
    <property type="match status" value="1"/>
</dbReference>
<dbReference type="STRING" id="1079859.SAMN04515674_11329"/>
<evidence type="ECO:0000256" key="2">
    <source>
        <dbReference type="ARBA" id="ARBA00012637"/>
    </source>
</evidence>
<dbReference type="OrthoDB" id="9781621at2"/>
<proteinExistence type="inferred from homology"/>
<dbReference type="PRINTS" id="PR00411">
    <property type="entry name" value="PNDRDTASEI"/>
</dbReference>
<keyword evidence="9" id="KW-1133">Transmembrane helix</keyword>
<evidence type="ECO:0000256" key="6">
    <source>
        <dbReference type="ARBA" id="ARBA00023002"/>
    </source>
</evidence>
<keyword evidence="5" id="KW-0809">Transit peptide</keyword>
<keyword evidence="9" id="KW-0472">Membrane</keyword>
<feature type="domain" description="External alternative NADH-ubiquinone oxidoreductase-like C-terminal" evidence="11">
    <location>
        <begin position="360"/>
        <end position="415"/>
    </location>
</feature>
<dbReference type="PANTHER" id="PTHR43706:SF47">
    <property type="entry name" value="EXTERNAL NADH-UBIQUINONE OXIDOREDUCTASE 1, MITOCHONDRIAL-RELATED"/>
    <property type="match status" value="1"/>
</dbReference>
<dbReference type="Gene3D" id="3.50.50.100">
    <property type="match status" value="1"/>
</dbReference>
<dbReference type="GO" id="GO:0050136">
    <property type="term" value="F:NADH dehydrogenase (quinone) (non-electrogenic) activity"/>
    <property type="evidence" value="ECO:0007669"/>
    <property type="project" value="UniProtKB-EC"/>
</dbReference>
<protein>
    <recommendedName>
        <fullName evidence="2">NADH:ubiquinone reductase (non-electrogenic)</fullName>
        <ecNumber evidence="2">1.6.5.9</ecNumber>
    </recommendedName>
</protein>
<keyword evidence="4" id="KW-0274">FAD</keyword>
<reference evidence="12 13" key="1">
    <citation type="submission" date="2016-10" db="EMBL/GenBank/DDBJ databases">
        <authorList>
            <person name="de Groot N.N."/>
        </authorList>
    </citation>
    <scope>NUCLEOTIDE SEQUENCE [LARGE SCALE GENOMIC DNA]</scope>
    <source>
        <strain evidence="13">E92,LMG 26720,CCM 7988</strain>
    </source>
</reference>
<organism evidence="12 13">
    <name type="scientific">Pseudarcicella hirudinis</name>
    <dbReference type="NCBI Taxonomy" id="1079859"/>
    <lineage>
        <taxon>Bacteria</taxon>
        <taxon>Pseudomonadati</taxon>
        <taxon>Bacteroidota</taxon>
        <taxon>Cytophagia</taxon>
        <taxon>Cytophagales</taxon>
        <taxon>Flectobacillaceae</taxon>
        <taxon>Pseudarcicella</taxon>
    </lineage>
</organism>
<feature type="transmembrane region" description="Helical" evidence="9">
    <location>
        <begin position="383"/>
        <end position="400"/>
    </location>
</feature>
<keyword evidence="13" id="KW-1185">Reference proteome</keyword>
<keyword evidence="6" id="KW-0560">Oxidoreductase</keyword>
<dbReference type="EC" id="1.6.5.9" evidence="2"/>
<evidence type="ECO:0000259" key="10">
    <source>
        <dbReference type="Pfam" id="PF07992"/>
    </source>
</evidence>
<dbReference type="RefSeq" id="WP_092018741.1">
    <property type="nucleotide sequence ID" value="NZ_FOXH01000013.1"/>
</dbReference>
<evidence type="ECO:0000256" key="9">
    <source>
        <dbReference type="SAM" id="Phobius"/>
    </source>
</evidence>
<sequence>MHPNIPETNQNGSPSKRVVIVGAGFGGLALAQKLAANDDFQVVILDKNNFHQFQPLFYQVATAGLEPSSIAFPLRKIFQNKRNVHIRITEVTKLLPETNQIETRLGLIGYDYLVLSIGADTNFFGMKNIQERSLPMKSVNEALGLRNRLLENLERALVVESAEESVGLINVVVVGGGPTGVEISGTLAEMKKAILPKEYPELNFDLMQVTLIESGAELLGPMSKPSQVKSEEYLKKLGVNVRLNTRVVDFDGKFVKLATGETIRTDNLVWAAGVKANFIEGLNPEVVARGGRLKVNRYNQVEGYQNIFALGDVALMAEEKYPNGHPQLAQAAIQQGKLLSENLKKLKRGESLKMFEYKDLGSMATVGRNLAVVDLPFWKFQGFFAWLTWMFVHLMSIVGVKNRLLIFINWLWNYITYDQSLRLIIRAKFPKTDDDHPSIL</sequence>
<dbReference type="InterPro" id="IPR054585">
    <property type="entry name" value="NDH2-like_C"/>
</dbReference>
<evidence type="ECO:0000256" key="1">
    <source>
        <dbReference type="ARBA" id="ARBA00005272"/>
    </source>
</evidence>
<name>A0A1I5WZ72_9BACT</name>